<reference evidence="1" key="1">
    <citation type="submission" date="2023-10" db="EMBL/GenBank/DDBJ databases">
        <authorList>
            <person name="Noh H."/>
        </authorList>
    </citation>
    <scope>NUCLEOTIDE SEQUENCE</scope>
    <source>
        <strain evidence="1">DUCC4014</strain>
    </source>
</reference>
<accession>A0AAF0Y860</accession>
<evidence type="ECO:0000313" key="1">
    <source>
        <dbReference type="EMBL" id="WOO79701.1"/>
    </source>
</evidence>
<organism evidence="1 2">
    <name type="scientific">Vanrija pseudolonga</name>
    <dbReference type="NCBI Taxonomy" id="143232"/>
    <lineage>
        <taxon>Eukaryota</taxon>
        <taxon>Fungi</taxon>
        <taxon>Dikarya</taxon>
        <taxon>Basidiomycota</taxon>
        <taxon>Agaricomycotina</taxon>
        <taxon>Tremellomycetes</taxon>
        <taxon>Trichosporonales</taxon>
        <taxon>Trichosporonaceae</taxon>
        <taxon>Vanrija</taxon>
    </lineage>
</organism>
<dbReference type="GeneID" id="87806467"/>
<gene>
    <name evidence="1" type="ORF">LOC62_02G003221</name>
</gene>
<dbReference type="RefSeq" id="XP_062625733.1">
    <property type="nucleotide sequence ID" value="XM_062769749.1"/>
</dbReference>
<sequence length="222" mass="24704">MATAAPPQSTFGLLFRPYEANYEGVFISGPPKIDTSLSEAAQLEERKRLWELEDYDLDKVQEKKVKELLELYASKAVDDRSVITAMSDRAPNCNEIDALLSGNRCRLLLDNLKKKTGFDKEYKATQLPNCSPIRQHTLHVLGCLINRYGYIDLNGLLVFPGSLALPFIAPQTVNSLFKVEKFRNLGSDNTGMWHAIDGTSTGDQGVILSLLMDLARLLSPQA</sequence>
<dbReference type="EMBL" id="CP086715">
    <property type="protein sequence ID" value="WOO79701.1"/>
    <property type="molecule type" value="Genomic_DNA"/>
</dbReference>
<dbReference type="Proteomes" id="UP000827549">
    <property type="component" value="Chromosome 2"/>
</dbReference>
<keyword evidence="2" id="KW-1185">Reference proteome</keyword>
<name>A0AAF0Y860_9TREE</name>
<protein>
    <submittedName>
        <fullName evidence="1">Uncharacterized protein</fullName>
    </submittedName>
</protein>
<evidence type="ECO:0000313" key="2">
    <source>
        <dbReference type="Proteomes" id="UP000827549"/>
    </source>
</evidence>
<proteinExistence type="predicted"/>
<dbReference type="AlphaFoldDB" id="A0AAF0Y860"/>